<evidence type="ECO:0000256" key="1">
    <source>
        <dbReference type="SAM" id="MobiDB-lite"/>
    </source>
</evidence>
<dbReference type="Proteomes" id="UP000641025">
    <property type="component" value="Unassembled WGS sequence"/>
</dbReference>
<evidence type="ECO:0000313" key="4">
    <source>
        <dbReference type="Proteomes" id="UP000641025"/>
    </source>
</evidence>
<keyword evidence="4" id="KW-1185">Reference proteome</keyword>
<evidence type="ECO:0000259" key="2">
    <source>
        <dbReference type="PROSITE" id="PS50994"/>
    </source>
</evidence>
<comment type="caution">
    <text evidence="3">The sequence shown here is derived from an EMBL/GenBank/DDBJ whole genome shotgun (WGS) entry which is preliminary data.</text>
</comment>
<name>A0ABS0YLP6_9BACT</name>
<dbReference type="Gene3D" id="3.30.420.10">
    <property type="entry name" value="Ribonuclease H-like superfamily/Ribonuclease H"/>
    <property type="match status" value="1"/>
</dbReference>
<reference evidence="3 4" key="1">
    <citation type="submission" date="2020-12" db="EMBL/GenBank/DDBJ databases">
        <title>Geomonas sp. Red259, isolated from paddy soil.</title>
        <authorList>
            <person name="Xu Z."/>
            <person name="Zhang Z."/>
            <person name="Masuda Y."/>
            <person name="Itoh H."/>
            <person name="Senoo K."/>
        </authorList>
    </citation>
    <scope>NUCLEOTIDE SEQUENCE [LARGE SCALE GENOMIC DNA]</scope>
    <source>
        <strain evidence="3 4">Red259</strain>
    </source>
</reference>
<accession>A0ABS0YLP6</accession>
<gene>
    <name evidence="3" type="ORF">JFN90_01575</name>
</gene>
<organism evidence="3 4">
    <name type="scientific">Geomonas propionica</name>
    <dbReference type="NCBI Taxonomy" id="2798582"/>
    <lineage>
        <taxon>Bacteria</taxon>
        <taxon>Pseudomonadati</taxon>
        <taxon>Thermodesulfobacteriota</taxon>
        <taxon>Desulfuromonadia</taxon>
        <taxon>Geobacterales</taxon>
        <taxon>Geobacteraceae</taxon>
        <taxon>Geomonas</taxon>
    </lineage>
</organism>
<evidence type="ECO:0000313" key="3">
    <source>
        <dbReference type="EMBL" id="MBJ6798820.1"/>
    </source>
</evidence>
<dbReference type="InterPro" id="IPR001584">
    <property type="entry name" value="Integrase_cat-core"/>
</dbReference>
<sequence length="715" mass="80717">MPDRNAVFLISAKWVGRPFVGLGRFLAVDGEEAAALIAIPEKLEKSDKAKPAALRGPVKVSLTEFLLQIEQGNVTPAQYTLSRLVADGLSEAESREYEKNKVIIYSMDLDDSILFSASAMADLLRKASEMHKVSDRKIRRLLYAYYVGGQTDLALIPQFNKRGGPGQEQEEGTAKRGRRGTSKVLKGRNIPLPEVRKNLRDGVEKHYLPGKNTFYEALAETLKEHFHRKGADLKAKNLDDILLPKECLPTKWQFLYMIRIVEKEKGKRIAIPGRMRQPDESVEKRGRATDGVLGPGHRFEIDATKLQVQLVSRWSRTELVGNAVLYIVVDVWSSAIVGYYFSLENASWRVAASALANTFSGKGQIFERLGLDYEEKDWPCHHLPSILMGDRAELLAENSIGVPKAGIKVEIAAPMCPEMKGTVESKFAEIKRAHYSLAGSYAKDRKRREKDGKDDAVLTIDEAERILIQVIIAINKQPVSPERIPPEFFESGVEGISRIGLFAWGLKSKPGLTRTMSEDDYKYYLLSPGTASTDQEGIKFKSHVFRPTCSMLAIISMKTNKVQVRYNEHNAQMIYFFNSFSAAWEQAFNMNQNIMRRALAFYEWDLFRKNYETLEDAVKMQNAHELVRNRQDNNAVIRKAKKEKKEQAAVAKTGKSRYAIRIQKADEKIALRLEATHQLLPITTPEPITPKEVEKKPIVATKSVPASIADLWEEE</sequence>
<feature type="domain" description="Integrase catalytic" evidence="2">
    <location>
        <begin position="291"/>
        <end position="493"/>
    </location>
</feature>
<proteinExistence type="predicted"/>
<dbReference type="RefSeq" id="WP_199393346.1">
    <property type="nucleotide sequence ID" value="NZ_JAEMHK010000001.1"/>
</dbReference>
<dbReference type="InterPro" id="IPR036397">
    <property type="entry name" value="RNaseH_sf"/>
</dbReference>
<feature type="region of interest" description="Disordered" evidence="1">
    <location>
        <begin position="158"/>
        <end position="181"/>
    </location>
</feature>
<protein>
    <recommendedName>
        <fullName evidence="2">Integrase catalytic domain-containing protein</fullName>
    </recommendedName>
</protein>
<dbReference type="PROSITE" id="PS50994">
    <property type="entry name" value="INTEGRASE"/>
    <property type="match status" value="1"/>
</dbReference>
<dbReference type="EMBL" id="JAEMHK010000001">
    <property type="protein sequence ID" value="MBJ6798820.1"/>
    <property type="molecule type" value="Genomic_DNA"/>
</dbReference>